<dbReference type="EMBL" id="BK014792">
    <property type="protein sequence ID" value="DAD75912.1"/>
    <property type="molecule type" value="Genomic_DNA"/>
</dbReference>
<protein>
    <submittedName>
        <fullName evidence="1">Uncharacterized protein</fullName>
    </submittedName>
</protein>
<evidence type="ECO:0000313" key="1">
    <source>
        <dbReference type="EMBL" id="DAD75912.1"/>
    </source>
</evidence>
<accession>A0A8S5M183</accession>
<name>A0A8S5M183_9CAUD</name>
<reference evidence="1" key="1">
    <citation type="journal article" date="2021" name="Proc. Natl. Acad. Sci. U.S.A.">
        <title>A Catalog of Tens of Thousands of Viruses from Human Metagenomes Reveals Hidden Associations with Chronic Diseases.</title>
        <authorList>
            <person name="Tisza M.J."/>
            <person name="Buck C.B."/>
        </authorList>
    </citation>
    <scope>NUCLEOTIDE SEQUENCE</scope>
    <source>
        <strain evidence="1">CtLAw30</strain>
    </source>
</reference>
<organism evidence="1">
    <name type="scientific">Siphoviridae sp. ctLAw30</name>
    <dbReference type="NCBI Taxonomy" id="2826249"/>
    <lineage>
        <taxon>Viruses</taxon>
        <taxon>Duplodnaviria</taxon>
        <taxon>Heunggongvirae</taxon>
        <taxon>Uroviricota</taxon>
        <taxon>Caudoviricetes</taxon>
    </lineage>
</organism>
<proteinExistence type="predicted"/>
<sequence>MMDEYMLEMRTGAGCSVSATSAGHRREQAREHETLERTILITKKEDTKC</sequence>